<gene>
    <name evidence="1" type="ORF">GSTUM_00011750001</name>
</gene>
<evidence type="ECO:0000313" key="1">
    <source>
        <dbReference type="EMBL" id="CAZ86350.1"/>
    </source>
</evidence>
<proteinExistence type="predicted"/>
<sequence length="77" mass="9281">MYDAVLERPSWDIRWRICWREGGGKALWYCNRQLRWSMRYDSYGTCVHSSPRTAARMRISNLLFIENFKMPSYSATH</sequence>
<dbReference type="AlphaFoldDB" id="D5GP85"/>
<keyword evidence="2" id="KW-1185">Reference proteome</keyword>
<name>D5GP85_TUBMM</name>
<evidence type="ECO:0000313" key="2">
    <source>
        <dbReference type="Proteomes" id="UP000006911"/>
    </source>
</evidence>
<dbReference type="InParanoid" id="D5GP85"/>
<dbReference type="RefSeq" id="XP_002842159.1">
    <property type="nucleotide sequence ID" value="XM_002842113.1"/>
</dbReference>
<dbReference type="EMBL" id="FN430373">
    <property type="protein sequence ID" value="CAZ86350.1"/>
    <property type="molecule type" value="Genomic_DNA"/>
</dbReference>
<dbReference type="Proteomes" id="UP000006911">
    <property type="component" value="Unassembled WGS sequence"/>
</dbReference>
<dbReference type="KEGG" id="tml:GSTUM_00011750001"/>
<dbReference type="HOGENOM" id="CLU_2639897_0_0_1"/>
<accession>D5GP85</accession>
<protein>
    <submittedName>
        <fullName evidence="1">(Perigord truffle) hypothetical protein</fullName>
    </submittedName>
</protein>
<reference evidence="1 2" key="1">
    <citation type="journal article" date="2010" name="Nature">
        <title>Perigord black truffle genome uncovers evolutionary origins and mechanisms of symbiosis.</title>
        <authorList>
            <person name="Martin F."/>
            <person name="Kohler A."/>
            <person name="Murat C."/>
            <person name="Balestrini R."/>
            <person name="Coutinho P.M."/>
            <person name="Jaillon O."/>
            <person name="Montanini B."/>
            <person name="Morin E."/>
            <person name="Noel B."/>
            <person name="Percudani R."/>
            <person name="Porcel B."/>
            <person name="Rubini A."/>
            <person name="Amicucci A."/>
            <person name="Amselem J."/>
            <person name="Anthouard V."/>
            <person name="Arcioni S."/>
            <person name="Artiguenave F."/>
            <person name="Aury J.M."/>
            <person name="Ballario P."/>
            <person name="Bolchi A."/>
            <person name="Brenna A."/>
            <person name="Brun A."/>
            <person name="Buee M."/>
            <person name="Cantarel B."/>
            <person name="Chevalier G."/>
            <person name="Couloux A."/>
            <person name="Da Silva C."/>
            <person name="Denoeud F."/>
            <person name="Duplessis S."/>
            <person name="Ghignone S."/>
            <person name="Hilselberger B."/>
            <person name="Iotti M."/>
            <person name="Marcais B."/>
            <person name="Mello A."/>
            <person name="Miranda M."/>
            <person name="Pacioni G."/>
            <person name="Quesneville H."/>
            <person name="Riccioni C."/>
            <person name="Ruotolo R."/>
            <person name="Splivallo R."/>
            <person name="Stocchi V."/>
            <person name="Tisserant E."/>
            <person name="Viscomi A.R."/>
            <person name="Zambonelli A."/>
            <person name="Zampieri E."/>
            <person name="Henrissat B."/>
            <person name="Lebrun M.H."/>
            <person name="Paolocci F."/>
            <person name="Bonfante P."/>
            <person name="Ottonello S."/>
            <person name="Wincker P."/>
        </authorList>
    </citation>
    <scope>NUCLEOTIDE SEQUENCE [LARGE SCALE GENOMIC DNA]</scope>
    <source>
        <strain evidence="1 2">Mel28</strain>
    </source>
</reference>
<dbReference type="GeneID" id="9186590"/>
<organism evidence="1 2">
    <name type="scientific">Tuber melanosporum (strain Mel28)</name>
    <name type="common">Perigord black truffle</name>
    <dbReference type="NCBI Taxonomy" id="656061"/>
    <lineage>
        <taxon>Eukaryota</taxon>
        <taxon>Fungi</taxon>
        <taxon>Dikarya</taxon>
        <taxon>Ascomycota</taxon>
        <taxon>Pezizomycotina</taxon>
        <taxon>Pezizomycetes</taxon>
        <taxon>Pezizales</taxon>
        <taxon>Tuberaceae</taxon>
        <taxon>Tuber</taxon>
    </lineage>
</organism>